<organism evidence="2 3">
    <name type="scientific">Sphaerobolus stellatus (strain SS14)</name>
    <dbReference type="NCBI Taxonomy" id="990650"/>
    <lineage>
        <taxon>Eukaryota</taxon>
        <taxon>Fungi</taxon>
        <taxon>Dikarya</taxon>
        <taxon>Basidiomycota</taxon>
        <taxon>Agaricomycotina</taxon>
        <taxon>Agaricomycetes</taxon>
        <taxon>Phallomycetidae</taxon>
        <taxon>Geastrales</taxon>
        <taxon>Sphaerobolaceae</taxon>
        <taxon>Sphaerobolus</taxon>
    </lineage>
</organism>
<dbReference type="EMBL" id="KN837134">
    <property type="protein sequence ID" value="KIJ41792.1"/>
    <property type="molecule type" value="Genomic_DNA"/>
</dbReference>
<reference evidence="2 3" key="1">
    <citation type="submission" date="2014-06" db="EMBL/GenBank/DDBJ databases">
        <title>Evolutionary Origins and Diversification of the Mycorrhizal Mutualists.</title>
        <authorList>
            <consortium name="DOE Joint Genome Institute"/>
            <consortium name="Mycorrhizal Genomics Consortium"/>
            <person name="Kohler A."/>
            <person name="Kuo A."/>
            <person name="Nagy L.G."/>
            <person name="Floudas D."/>
            <person name="Copeland A."/>
            <person name="Barry K.W."/>
            <person name="Cichocki N."/>
            <person name="Veneault-Fourrey C."/>
            <person name="LaButti K."/>
            <person name="Lindquist E.A."/>
            <person name="Lipzen A."/>
            <person name="Lundell T."/>
            <person name="Morin E."/>
            <person name="Murat C."/>
            <person name="Riley R."/>
            <person name="Ohm R."/>
            <person name="Sun H."/>
            <person name="Tunlid A."/>
            <person name="Henrissat B."/>
            <person name="Grigoriev I.V."/>
            <person name="Hibbett D.S."/>
            <person name="Martin F."/>
        </authorList>
    </citation>
    <scope>NUCLEOTIDE SEQUENCE [LARGE SCALE GENOMIC DNA]</scope>
    <source>
        <strain evidence="2 3">SS14</strain>
    </source>
</reference>
<evidence type="ECO:0000313" key="2">
    <source>
        <dbReference type="EMBL" id="KIJ41792.1"/>
    </source>
</evidence>
<proteinExistence type="predicted"/>
<gene>
    <name evidence="2" type="ORF">M422DRAFT_255106</name>
</gene>
<accession>A0A0C9VJK3</accession>
<protein>
    <submittedName>
        <fullName evidence="2">Uncharacterized protein</fullName>
    </submittedName>
</protein>
<dbReference type="Proteomes" id="UP000054279">
    <property type="component" value="Unassembled WGS sequence"/>
</dbReference>
<evidence type="ECO:0000256" key="1">
    <source>
        <dbReference type="SAM" id="MobiDB-lite"/>
    </source>
</evidence>
<feature type="region of interest" description="Disordered" evidence="1">
    <location>
        <begin position="204"/>
        <end position="225"/>
    </location>
</feature>
<feature type="compositionally biased region" description="Polar residues" evidence="1">
    <location>
        <begin position="207"/>
        <end position="216"/>
    </location>
</feature>
<sequence>MDERVPRSSFVAANQKNSKLLKGKRGFLNSHVADTQAFEGMIPGHTQDEASEVSDNVSLKNLLARKRWEFSGDQYGHVFLDYLDILQEFKKEEPQGWEEVLAQFLAEAKKNLGASTDTFIQKKQMGCGLDEAALSLKLSMAQGQPSSSPILPGINIATAAGPQISAIAVNVNQNPAPLAPYGISFHGPYGLRYPPGGSSVHYMGLPQGQNLSQNFAPNPPQNSPK</sequence>
<keyword evidence="3" id="KW-1185">Reference proteome</keyword>
<dbReference type="AlphaFoldDB" id="A0A0C9VJK3"/>
<name>A0A0C9VJK3_SPHS4</name>
<dbReference type="HOGENOM" id="CLU_1230589_0_0_1"/>
<evidence type="ECO:0000313" key="3">
    <source>
        <dbReference type="Proteomes" id="UP000054279"/>
    </source>
</evidence>